<protein>
    <submittedName>
        <fullName evidence="1">Peptidoglycan-binding domain-containing protein</fullName>
    </submittedName>
</protein>
<name>A0AAU8C7Z0_9RHOB</name>
<geneLocation type="plasmid" evidence="1">
    <name>pZYJ01</name>
</geneLocation>
<gene>
    <name evidence="1" type="ORF">ABM428_14545</name>
</gene>
<reference evidence="1" key="1">
    <citation type="journal article" date="2020" name="Int. J. Syst. Evol. Microbiol.">
        <title>Notification of changes in taxonomic opinion previously published outside the IJSEM.</title>
        <authorList>
            <person name="Oren A."/>
            <person name="Garrity G."/>
        </authorList>
    </citation>
    <scope>NUCLEOTIDE SEQUENCE</scope>
    <source>
        <strain evidence="1">TCYB15</strain>
    </source>
</reference>
<dbReference type="RefSeq" id="WP_353628475.1">
    <property type="nucleotide sequence ID" value="NZ_CP159194.1"/>
</dbReference>
<reference evidence="1" key="2">
    <citation type="submission" date="2024-06" db="EMBL/GenBank/DDBJ databases">
        <authorList>
            <person name="Deng Y."/>
        </authorList>
    </citation>
    <scope>NUCLEOTIDE SEQUENCE</scope>
    <source>
        <strain evidence="1">TCYB15</strain>
        <plasmid evidence="1">pZYJ01</plasmid>
    </source>
</reference>
<dbReference type="EMBL" id="CP159194">
    <property type="protein sequence ID" value="XCF11862.1"/>
    <property type="molecule type" value="Genomic_DNA"/>
</dbReference>
<accession>A0AAU8C7Z0</accession>
<keyword evidence="1" id="KW-0614">Plasmid</keyword>
<dbReference type="AlphaFoldDB" id="A0AAU8C7Z0"/>
<dbReference type="KEGG" id="suly:ABM428_14545"/>
<sequence length="140" mass="14875">MSFSCGRGSCTTTLVGTPPKEAVEQLAELTSCVLGKASPSKGISERKSIASQESINEPIKEASADDQEKCLLNDDRHDVDGFQLQRLLVEAGSDPGPIDGSVGKQTRKALKEVLGNSAVEMNLAQAINALKQVNCIEGFR</sequence>
<evidence type="ECO:0000313" key="1">
    <source>
        <dbReference type="EMBL" id="XCF11862.1"/>
    </source>
</evidence>
<organism evidence="1">
    <name type="scientific">Sulfitobacter sp. TCYB15</name>
    <dbReference type="NCBI Taxonomy" id="3229275"/>
    <lineage>
        <taxon>Bacteria</taxon>
        <taxon>Pseudomonadati</taxon>
        <taxon>Pseudomonadota</taxon>
        <taxon>Alphaproteobacteria</taxon>
        <taxon>Rhodobacterales</taxon>
        <taxon>Roseobacteraceae</taxon>
        <taxon>Sulfitobacter</taxon>
    </lineage>
</organism>
<proteinExistence type="predicted"/>